<accession>A0A8J7MFJ7</accession>
<dbReference type="GO" id="GO:0015031">
    <property type="term" value="P:protein transport"/>
    <property type="evidence" value="ECO:0007669"/>
    <property type="project" value="UniProtKB-KW"/>
</dbReference>
<keyword evidence="7" id="KW-0813">Transport</keyword>
<keyword evidence="3" id="KW-1003">Cell membrane</keyword>
<dbReference type="EMBL" id="JAENIM010000046">
    <property type="protein sequence ID" value="MBK1792531.1"/>
    <property type="molecule type" value="Genomic_DNA"/>
</dbReference>
<keyword evidence="7" id="KW-0653">Protein transport</keyword>
<comment type="similarity">
    <text evidence="2 7">Belongs to the ExbD/TolR family.</text>
</comment>
<reference evidence="9" key="1">
    <citation type="submission" date="2021-01" db="EMBL/GenBank/DDBJ databases">
        <title>Modified the classification status of verrucomicrobia.</title>
        <authorList>
            <person name="Feng X."/>
        </authorList>
    </citation>
    <scope>NUCLEOTIDE SEQUENCE</scope>
    <source>
        <strain evidence="9">_KCTC 22039</strain>
    </source>
</reference>
<sequence>MIYKLATLSAIISSVTISFAAVGDELAKLPAEKSKQHAEKHVEAGKAKPAELRLYTNGTFALDGKKVNSKELAKLLAALSAENKNQAVKIIGDAKVEYQKVVVAIDACQKAGLWNVTFATTELAK</sequence>
<organism evidence="9 10">
    <name type="scientific">Persicirhabdus sediminis</name>
    <dbReference type="NCBI Taxonomy" id="454144"/>
    <lineage>
        <taxon>Bacteria</taxon>
        <taxon>Pseudomonadati</taxon>
        <taxon>Verrucomicrobiota</taxon>
        <taxon>Verrucomicrobiia</taxon>
        <taxon>Verrucomicrobiales</taxon>
        <taxon>Verrucomicrobiaceae</taxon>
        <taxon>Persicirhabdus</taxon>
    </lineage>
</organism>
<evidence type="ECO:0000256" key="3">
    <source>
        <dbReference type="ARBA" id="ARBA00022475"/>
    </source>
</evidence>
<dbReference type="Proteomes" id="UP000624703">
    <property type="component" value="Unassembled WGS sequence"/>
</dbReference>
<evidence type="ECO:0000256" key="4">
    <source>
        <dbReference type="ARBA" id="ARBA00022692"/>
    </source>
</evidence>
<evidence type="ECO:0000256" key="7">
    <source>
        <dbReference type="RuleBase" id="RU003879"/>
    </source>
</evidence>
<dbReference type="RefSeq" id="WP_200312545.1">
    <property type="nucleotide sequence ID" value="NZ_JAENIM010000046.1"/>
</dbReference>
<evidence type="ECO:0000313" key="10">
    <source>
        <dbReference type="Proteomes" id="UP000624703"/>
    </source>
</evidence>
<protein>
    <submittedName>
        <fullName evidence="9">Biopolymer transporter ExbD</fullName>
    </submittedName>
</protein>
<dbReference type="Gene3D" id="3.30.420.270">
    <property type="match status" value="1"/>
</dbReference>
<proteinExistence type="inferred from homology"/>
<dbReference type="GO" id="GO:0005886">
    <property type="term" value="C:plasma membrane"/>
    <property type="evidence" value="ECO:0007669"/>
    <property type="project" value="UniProtKB-SubCell"/>
</dbReference>
<feature type="chain" id="PRO_5035245457" evidence="8">
    <location>
        <begin position="21"/>
        <end position="125"/>
    </location>
</feature>
<dbReference type="GO" id="GO:0022857">
    <property type="term" value="F:transmembrane transporter activity"/>
    <property type="evidence" value="ECO:0007669"/>
    <property type="project" value="InterPro"/>
</dbReference>
<evidence type="ECO:0000256" key="6">
    <source>
        <dbReference type="ARBA" id="ARBA00023136"/>
    </source>
</evidence>
<evidence type="ECO:0000313" key="9">
    <source>
        <dbReference type="EMBL" id="MBK1792531.1"/>
    </source>
</evidence>
<keyword evidence="8" id="KW-0732">Signal</keyword>
<comment type="subcellular location">
    <subcellularLocation>
        <location evidence="1">Cell membrane</location>
        <topology evidence="1">Single-pass membrane protein</topology>
    </subcellularLocation>
    <subcellularLocation>
        <location evidence="7">Cell membrane</location>
        <topology evidence="7">Single-pass type II membrane protein</topology>
    </subcellularLocation>
</comment>
<name>A0A8J7MFJ7_9BACT</name>
<evidence type="ECO:0000256" key="8">
    <source>
        <dbReference type="SAM" id="SignalP"/>
    </source>
</evidence>
<dbReference type="InterPro" id="IPR003400">
    <property type="entry name" value="ExbD"/>
</dbReference>
<keyword evidence="5" id="KW-1133">Transmembrane helix</keyword>
<dbReference type="AlphaFoldDB" id="A0A8J7MFJ7"/>
<feature type="signal peptide" evidence="8">
    <location>
        <begin position="1"/>
        <end position="20"/>
    </location>
</feature>
<dbReference type="Pfam" id="PF02472">
    <property type="entry name" value="ExbD"/>
    <property type="match status" value="1"/>
</dbReference>
<evidence type="ECO:0000256" key="1">
    <source>
        <dbReference type="ARBA" id="ARBA00004162"/>
    </source>
</evidence>
<comment type="caution">
    <text evidence="9">The sequence shown here is derived from an EMBL/GenBank/DDBJ whole genome shotgun (WGS) entry which is preliminary data.</text>
</comment>
<keyword evidence="10" id="KW-1185">Reference proteome</keyword>
<gene>
    <name evidence="9" type="ORF">JIN82_15305</name>
</gene>
<keyword evidence="4 7" id="KW-0812">Transmembrane</keyword>
<evidence type="ECO:0000256" key="2">
    <source>
        <dbReference type="ARBA" id="ARBA00005811"/>
    </source>
</evidence>
<keyword evidence="6" id="KW-0472">Membrane</keyword>
<evidence type="ECO:0000256" key="5">
    <source>
        <dbReference type="ARBA" id="ARBA00022989"/>
    </source>
</evidence>